<name>A0ABV2JGZ7_9STRE</name>
<evidence type="ECO:0000256" key="3">
    <source>
        <dbReference type="HAMAP-Rule" id="MF_01488"/>
    </source>
</evidence>
<dbReference type="Pfam" id="PF13245">
    <property type="entry name" value="AAA_19"/>
    <property type="match status" value="1"/>
</dbReference>
<dbReference type="EC" id="5.6.2.3" evidence="3"/>
<keyword evidence="3" id="KW-0413">Isomerase</keyword>
<dbReference type="InterPro" id="IPR055446">
    <property type="entry name" value="RecD2_N_OB"/>
</dbReference>
<dbReference type="Pfam" id="PF13538">
    <property type="entry name" value="UvrD_C_2"/>
    <property type="match status" value="1"/>
</dbReference>
<feature type="domain" description="AAA+ ATPase" evidence="4">
    <location>
        <begin position="344"/>
        <end position="490"/>
    </location>
</feature>
<comment type="similarity">
    <text evidence="3">Belongs to the RecD family. RecD2 subfamily.</text>
</comment>
<organism evidence="5 6">
    <name type="scientific">Streptococcus porcorum</name>
    <dbReference type="NCBI Taxonomy" id="701526"/>
    <lineage>
        <taxon>Bacteria</taxon>
        <taxon>Bacillati</taxon>
        <taxon>Bacillota</taxon>
        <taxon>Bacilli</taxon>
        <taxon>Lactobacillales</taxon>
        <taxon>Streptococcaceae</taxon>
        <taxon>Streptococcus</taxon>
    </lineage>
</organism>
<keyword evidence="3" id="KW-0347">Helicase</keyword>
<dbReference type="InterPro" id="IPR006345">
    <property type="entry name" value="RecD2"/>
</dbReference>
<keyword evidence="2 3" id="KW-0067">ATP-binding</keyword>
<dbReference type="Pfam" id="PF23139">
    <property type="entry name" value="OB_YrrC"/>
    <property type="match status" value="1"/>
</dbReference>
<dbReference type="HAMAP" id="MF_01488">
    <property type="entry name" value="RecD2"/>
    <property type="match status" value="1"/>
</dbReference>
<evidence type="ECO:0000313" key="6">
    <source>
        <dbReference type="Proteomes" id="UP001549037"/>
    </source>
</evidence>
<dbReference type="InterPro" id="IPR041451">
    <property type="entry name" value="RecD2_SH13"/>
</dbReference>
<dbReference type="EMBL" id="JBEPLN010000037">
    <property type="protein sequence ID" value="MET3635027.1"/>
    <property type="molecule type" value="Genomic_DNA"/>
</dbReference>
<sequence>MAYYFSGTIERVIFENASNYFKILLLDIEETDADFSDFEIIVTGTIADVIEGENYTFWGELVQHPKYGEQLKVSRYEKARPTASGLVKYFSSEQFKGIGKKTAERIVELYGEHPIDAILEDPSHLSTITGLSKANRDNFLAKLRLNYGAEQILSKLAELGLSNKLALQVFETYKEQTLDIINNEPYRLVEDIKGIGFAIADQLAEQLGIASDAPQRFRAGLVHSLTELSIERGDTYVEARDLLEASLTLLEKARPIELDPSLVANELSQLLVEEKVANEGTKIFENTLYHSEKGIHKHIKRLLEQNNQHTFKKEAISQVIQKVEKNLGIQYDSTQKEAIHQAITNPFFILTGGPGTGKTTVINGIISVYADLHGIDLHKNDLPIILAAPTGRASRRMNELTGLPSATIHRHLGLTGDQEDYQGLEDYLDCDLIIIDEFSMVDTWLAYKLFTSISSRTQVIIVGDADQLPSVGPGQVLADFLKIAELPQVSLTKIFRQSDDSTIVSLASQIRQGIIPPDFTEKKADRSYFEAQANHIPQMVTKIVAAAIKSGIDPQEIQILAPMYRGDAGIDKLNQLLQDLLNPLDDQLSFSFNDISFRKADKVLHLINDAENNVFNGDIGYITDLIPAKYTESKQDELIINFDGAEVTYPRNEWAKITLAYAMSIHKSQGSEFQVVILPITRSSGRMLQRNLIYTAITRSKSKLILLGEYTAFDYAIKNEGAKRHTYLVERFLGTEPLSEKNTKQDQNAPLNKDSEQYRLTEANFLSIDPMIGLTDEDILQFFKKTS</sequence>
<evidence type="ECO:0000313" key="5">
    <source>
        <dbReference type="EMBL" id="MET3635027.1"/>
    </source>
</evidence>
<keyword evidence="3 5" id="KW-0378">Hydrolase</keyword>
<dbReference type="InterPro" id="IPR003593">
    <property type="entry name" value="AAA+_ATPase"/>
</dbReference>
<evidence type="ECO:0000256" key="2">
    <source>
        <dbReference type="ARBA" id="ARBA00022840"/>
    </source>
</evidence>
<dbReference type="Gene3D" id="3.40.50.300">
    <property type="entry name" value="P-loop containing nucleotide triphosphate hydrolases"/>
    <property type="match status" value="2"/>
</dbReference>
<keyword evidence="1 3" id="KW-0547">Nucleotide-binding</keyword>
<protein>
    <recommendedName>
        <fullName evidence="3">ATP-dependent RecD2 DNA helicase</fullName>
        <ecNumber evidence="3">5.6.2.3</ecNumber>
    </recommendedName>
    <alternativeName>
        <fullName evidence="3">DNA 5'-3' helicase subunit RecD2</fullName>
    </alternativeName>
</protein>
<dbReference type="PANTHER" id="PTHR43788:SF6">
    <property type="entry name" value="DNA HELICASE B"/>
    <property type="match status" value="1"/>
</dbReference>
<comment type="catalytic activity">
    <reaction evidence="3">
        <text>ATP + H2O = ADP + phosphate + H(+)</text>
        <dbReference type="Rhea" id="RHEA:13065"/>
        <dbReference type="ChEBI" id="CHEBI:15377"/>
        <dbReference type="ChEBI" id="CHEBI:15378"/>
        <dbReference type="ChEBI" id="CHEBI:30616"/>
        <dbReference type="ChEBI" id="CHEBI:43474"/>
        <dbReference type="ChEBI" id="CHEBI:456216"/>
        <dbReference type="EC" id="5.6.2.3"/>
    </reaction>
</comment>
<dbReference type="CDD" id="cd17933">
    <property type="entry name" value="DEXSc_RecD-like"/>
    <property type="match status" value="1"/>
</dbReference>
<dbReference type="Proteomes" id="UP001549037">
    <property type="component" value="Unassembled WGS sequence"/>
</dbReference>
<dbReference type="SUPFAM" id="SSF52540">
    <property type="entry name" value="P-loop containing nucleoside triphosphate hydrolases"/>
    <property type="match status" value="2"/>
</dbReference>
<evidence type="ECO:0000259" key="4">
    <source>
        <dbReference type="SMART" id="SM00382"/>
    </source>
</evidence>
<dbReference type="Pfam" id="PF18335">
    <property type="entry name" value="SH3_13"/>
    <property type="match status" value="1"/>
</dbReference>
<keyword evidence="6" id="KW-1185">Reference proteome</keyword>
<proteinExistence type="inferred from homology"/>
<comment type="caution">
    <text evidence="5">The sequence shown here is derived from an EMBL/GenBank/DDBJ whole genome shotgun (WGS) entry which is preliminary data.</text>
</comment>
<evidence type="ECO:0000256" key="1">
    <source>
        <dbReference type="ARBA" id="ARBA00022741"/>
    </source>
</evidence>
<dbReference type="InterPro" id="IPR050534">
    <property type="entry name" value="Coronavir_polyprotein_1ab"/>
</dbReference>
<reference evidence="5 6" key="1">
    <citation type="submission" date="2024-06" db="EMBL/GenBank/DDBJ databases">
        <title>Genomic Encyclopedia of Type Strains, Phase IV (KMG-IV): sequencing the most valuable type-strain genomes for metagenomic binning, comparative biology and taxonomic classification.</title>
        <authorList>
            <person name="Goeker M."/>
        </authorList>
    </citation>
    <scope>NUCLEOTIDE SEQUENCE [LARGE SCALE GENOMIC DNA]</scope>
    <source>
        <strain evidence="5 6">DSM 28302</strain>
    </source>
</reference>
<dbReference type="Gene3D" id="1.10.10.2220">
    <property type="match status" value="1"/>
</dbReference>
<dbReference type="InterPro" id="IPR029493">
    <property type="entry name" value="RecD2-like_HHH"/>
</dbReference>
<keyword evidence="3" id="KW-0238">DNA-binding</keyword>
<feature type="binding site" evidence="3">
    <location>
        <begin position="355"/>
        <end position="359"/>
    </location>
    <ligand>
        <name>ATP</name>
        <dbReference type="ChEBI" id="CHEBI:30616"/>
    </ligand>
</feature>
<dbReference type="Pfam" id="PF14490">
    <property type="entry name" value="HHH_RecD2"/>
    <property type="match status" value="1"/>
</dbReference>
<dbReference type="Gene3D" id="2.30.30.940">
    <property type="match status" value="1"/>
</dbReference>
<dbReference type="CDD" id="cd18809">
    <property type="entry name" value="SF1_C_RecD"/>
    <property type="match status" value="1"/>
</dbReference>
<dbReference type="GO" id="GO:0008854">
    <property type="term" value="F:exodeoxyribonuclease V activity"/>
    <property type="evidence" value="ECO:0007669"/>
    <property type="project" value="UniProtKB-EC"/>
</dbReference>
<dbReference type="NCBIfam" id="TIGR01448">
    <property type="entry name" value="recD_rel"/>
    <property type="match status" value="1"/>
</dbReference>
<comment type="function">
    <text evidence="3">DNA-dependent ATPase and ATP-dependent 5'-3' DNA helicase. Has no activity on blunt DNA or DNA with 3'-overhangs, requires at least 10 bases of 5'-ssDNA for helicase activity.</text>
</comment>
<dbReference type="InterPro" id="IPR027417">
    <property type="entry name" value="P-loop_NTPase"/>
</dbReference>
<dbReference type="InterPro" id="IPR027785">
    <property type="entry name" value="UvrD-like_helicase_C"/>
</dbReference>
<dbReference type="PANTHER" id="PTHR43788">
    <property type="entry name" value="DNA2/NAM7 HELICASE FAMILY MEMBER"/>
    <property type="match status" value="1"/>
</dbReference>
<accession>A0ABV2JGZ7</accession>
<gene>
    <name evidence="3" type="primary">recD2</name>
    <name evidence="5" type="ORF">ABID28_001689</name>
</gene>
<dbReference type="SMART" id="SM00382">
    <property type="entry name" value="AAA"/>
    <property type="match status" value="1"/>
</dbReference>